<dbReference type="GO" id="GO:0020037">
    <property type="term" value="F:heme binding"/>
    <property type="evidence" value="ECO:0007669"/>
    <property type="project" value="InterPro"/>
</dbReference>
<evidence type="ECO:0000256" key="5">
    <source>
        <dbReference type="ARBA" id="ARBA00023004"/>
    </source>
</evidence>
<protein>
    <submittedName>
        <fullName evidence="9">Cytochrome c</fullName>
    </submittedName>
</protein>
<dbReference type="PANTHER" id="PTHR33751:SF1">
    <property type="entry name" value="CBB3-TYPE CYTOCHROME C OXIDASE SUBUNIT FIXP"/>
    <property type="match status" value="1"/>
</dbReference>
<evidence type="ECO:0000256" key="6">
    <source>
        <dbReference type="PROSITE-ProRule" id="PRU00433"/>
    </source>
</evidence>
<evidence type="ECO:0000313" key="9">
    <source>
        <dbReference type="EMBL" id="NYT35966.1"/>
    </source>
</evidence>
<evidence type="ECO:0000256" key="1">
    <source>
        <dbReference type="ARBA" id="ARBA00022448"/>
    </source>
</evidence>
<organism evidence="9 10">
    <name type="scientific">Allopusillimonas soli</name>
    <dbReference type="NCBI Taxonomy" id="659016"/>
    <lineage>
        <taxon>Bacteria</taxon>
        <taxon>Pseudomonadati</taxon>
        <taxon>Pseudomonadota</taxon>
        <taxon>Betaproteobacteria</taxon>
        <taxon>Burkholderiales</taxon>
        <taxon>Alcaligenaceae</taxon>
        <taxon>Allopusillimonas</taxon>
    </lineage>
</organism>
<dbReference type="Proteomes" id="UP000580517">
    <property type="component" value="Unassembled WGS sequence"/>
</dbReference>
<evidence type="ECO:0000259" key="8">
    <source>
        <dbReference type="PROSITE" id="PS51007"/>
    </source>
</evidence>
<comment type="caution">
    <text evidence="9">The sequence shown here is derived from an EMBL/GenBank/DDBJ whole genome shotgun (WGS) entry which is preliminary data.</text>
</comment>
<feature type="domain" description="Cytochrome c" evidence="8">
    <location>
        <begin position="27"/>
        <end position="107"/>
    </location>
</feature>
<dbReference type="PRINTS" id="PR00605">
    <property type="entry name" value="CYTCHROMECIC"/>
</dbReference>
<dbReference type="EMBL" id="JACCEW010000001">
    <property type="protein sequence ID" value="NYT35966.1"/>
    <property type="molecule type" value="Genomic_DNA"/>
</dbReference>
<dbReference type="PROSITE" id="PS51007">
    <property type="entry name" value="CYTC"/>
    <property type="match status" value="1"/>
</dbReference>
<keyword evidence="10" id="KW-1185">Reference proteome</keyword>
<accession>A0A853FD27</accession>
<dbReference type="RefSeq" id="WP_129967888.1">
    <property type="nucleotide sequence ID" value="NZ_JACCEW010000001.1"/>
</dbReference>
<sequence length="110" mass="11087">MKHIAATILAAWALAGAASVSLAADQAVLERGKALFMSEATPACAVCHTLADAGSAGAIGPNLDEMKPELDRIRKAVTEGVGVMPSFASSLSEEDINAVAEYVANATAGS</sequence>
<dbReference type="AlphaFoldDB" id="A0A853FD27"/>
<dbReference type="Gene3D" id="1.10.760.10">
    <property type="entry name" value="Cytochrome c-like domain"/>
    <property type="match status" value="1"/>
</dbReference>
<dbReference type="GO" id="GO:0009055">
    <property type="term" value="F:electron transfer activity"/>
    <property type="evidence" value="ECO:0007669"/>
    <property type="project" value="InterPro"/>
</dbReference>
<reference evidence="9 10" key="1">
    <citation type="submission" date="2020-07" db="EMBL/GenBank/DDBJ databases">
        <title>Taxonomic revisions and descriptions of new bacterial species based on genomic comparisons in the high-G+C-content subgroup of the family Alcaligenaceae.</title>
        <authorList>
            <person name="Szabo A."/>
            <person name="Felfoldi T."/>
        </authorList>
    </citation>
    <scope>NUCLEOTIDE SEQUENCE [LARGE SCALE GENOMIC DNA]</scope>
    <source>
        <strain evidence="9 10">DSM 25264</strain>
    </source>
</reference>
<keyword evidence="4" id="KW-0249">Electron transport</keyword>
<evidence type="ECO:0000256" key="7">
    <source>
        <dbReference type="SAM" id="SignalP"/>
    </source>
</evidence>
<dbReference type="SUPFAM" id="SSF46626">
    <property type="entry name" value="Cytochrome c"/>
    <property type="match status" value="1"/>
</dbReference>
<feature type="signal peptide" evidence="7">
    <location>
        <begin position="1"/>
        <end position="23"/>
    </location>
</feature>
<evidence type="ECO:0000256" key="3">
    <source>
        <dbReference type="ARBA" id="ARBA00022723"/>
    </source>
</evidence>
<keyword evidence="7" id="KW-0732">Signal</keyword>
<keyword evidence="5 6" id="KW-0408">Iron</keyword>
<evidence type="ECO:0000256" key="2">
    <source>
        <dbReference type="ARBA" id="ARBA00022617"/>
    </source>
</evidence>
<dbReference type="InterPro" id="IPR009056">
    <property type="entry name" value="Cyt_c-like_dom"/>
</dbReference>
<name>A0A853FD27_9BURK</name>
<dbReference type="PANTHER" id="PTHR33751">
    <property type="entry name" value="CBB3-TYPE CYTOCHROME C OXIDASE SUBUNIT FIXP"/>
    <property type="match status" value="1"/>
</dbReference>
<keyword evidence="2 6" id="KW-0349">Heme</keyword>
<dbReference type="InterPro" id="IPR008168">
    <property type="entry name" value="Cyt_C_IC"/>
</dbReference>
<evidence type="ECO:0000256" key="4">
    <source>
        <dbReference type="ARBA" id="ARBA00022982"/>
    </source>
</evidence>
<dbReference type="InterPro" id="IPR036909">
    <property type="entry name" value="Cyt_c-like_dom_sf"/>
</dbReference>
<dbReference type="InterPro" id="IPR050597">
    <property type="entry name" value="Cytochrome_c_Oxidase_Subunit"/>
</dbReference>
<keyword evidence="3 6" id="KW-0479">Metal-binding</keyword>
<dbReference type="Pfam" id="PF13442">
    <property type="entry name" value="Cytochrome_CBB3"/>
    <property type="match status" value="1"/>
</dbReference>
<gene>
    <name evidence="9" type="ORF">H0A68_03710</name>
</gene>
<evidence type="ECO:0000313" key="10">
    <source>
        <dbReference type="Proteomes" id="UP000580517"/>
    </source>
</evidence>
<dbReference type="GO" id="GO:0005506">
    <property type="term" value="F:iron ion binding"/>
    <property type="evidence" value="ECO:0007669"/>
    <property type="project" value="InterPro"/>
</dbReference>
<proteinExistence type="predicted"/>
<dbReference type="OrthoDB" id="9805828at2"/>
<feature type="chain" id="PRO_5032449533" evidence="7">
    <location>
        <begin position="24"/>
        <end position="110"/>
    </location>
</feature>
<keyword evidence="1" id="KW-0813">Transport</keyword>